<protein>
    <submittedName>
        <fullName evidence="2">Uncharacterized protein</fullName>
    </submittedName>
</protein>
<feature type="compositionally biased region" description="Basic and acidic residues" evidence="1">
    <location>
        <begin position="23"/>
        <end position="32"/>
    </location>
</feature>
<organism evidence="2">
    <name type="scientific">marine sediment metagenome</name>
    <dbReference type="NCBI Taxonomy" id="412755"/>
    <lineage>
        <taxon>unclassified sequences</taxon>
        <taxon>metagenomes</taxon>
        <taxon>ecological metagenomes</taxon>
    </lineage>
</organism>
<dbReference type="AlphaFoldDB" id="A0A0F9GEH1"/>
<feature type="region of interest" description="Disordered" evidence="1">
    <location>
        <begin position="1"/>
        <end position="32"/>
    </location>
</feature>
<gene>
    <name evidence="2" type="ORF">LCGC14_1836550</name>
</gene>
<proteinExistence type="predicted"/>
<evidence type="ECO:0000313" key="2">
    <source>
        <dbReference type="EMBL" id="KKL97234.1"/>
    </source>
</evidence>
<comment type="caution">
    <text evidence="2">The sequence shown here is derived from an EMBL/GenBank/DDBJ whole genome shotgun (WGS) entry which is preliminary data.</text>
</comment>
<name>A0A0F9GEH1_9ZZZZ</name>
<evidence type="ECO:0000256" key="1">
    <source>
        <dbReference type="SAM" id="MobiDB-lite"/>
    </source>
</evidence>
<feature type="non-terminal residue" evidence="2">
    <location>
        <position position="47"/>
    </location>
</feature>
<dbReference type="EMBL" id="LAZR01018216">
    <property type="protein sequence ID" value="KKL97234.1"/>
    <property type="molecule type" value="Genomic_DNA"/>
</dbReference>
<reference evidence="2" key="1">
    <citation type="journal article" date="2015" name="Nature">
        <title>Complex archaea that bridge the gap between prokaryotes and eukaryotes.</title>
        <authorList>
            <person name="Spang A."/>
            <person name="Saw J.H."/>
            <person name="Jorgensen S.L."/>
            <person name="Zaremba-Niedzwiedzka K."/>
            <person name="Martijn J."/>
            <person name="Lind A.E."/>
            <person name="van Eijk R."/>
            <person name="Schleper C."/>
            <person name="Guy L."/>
            <person name="Ettema T.J."/>
        </authorList>
    </citation>
    <scope>NUCLEOTIDE SEQUENCE</scope>
</reference>
<feature type="compositionally biased region" description="Basic and acidic residues" evidence="1">
    <location>
        <begin position="1"/>
        <end position="15"/>
    </location>
</feature>
<accession>A0A0F9GEH1</accession>
<sequence length="47" mass="5592">MPYKDLDKRRTATRERVRRYRDRQKALQDEPKDVTPSVTLALGQFSV</sequence>